<evidence type="ECO:0000313" key="2">
    <source>
        <dbReference type="Proteomes" id="UP000679220"/>
    </source>
</evidence>
<evidence type="ECO:0000313" key="1">
    <source>
        <dbReference type="EMBL" id="MBR8536745.1"/>
    </source>
</evidence>
<dbReference type="EMBL" id="JAGTAR010000022">
    <property type="protein sequence ID" value="MBR8536745.1"/>
    <property type="molecule type" value="Genomic_DNA"/>
</dbReference>
<sequence>MIERDFSSEDFEKDCLAVFEKLLQGYKRANQTSTWESDMNALVDKLTHLPTDPFSRKLMELFDYHYLVLSKPIEKIIGEALEWREQMKHAERFVTVNQKYFSLPFLQPNTYIKKLEVFNHDGELCYRQTGVLRLNLKQIMKRYILRDKTICFQDLISFKQKITQRQELEIYFYSPIVDLSSTTPSDYYRFFCDYYGKTQFLNYFKTKAKDIPEKAGGQFFMSSRIDRILNLSSSQQVLWAYFLFRLLGLKLRLNFEASMLARFLLILNRTETDDYRNTYYYKLSNKAPFVKEGKTLIVELEKTRMLFKEANLPTDDIDEVITKLLID</sequence>
<gene>
    <name evidence="1" type="ORF">KDU71_14305</name>
</gene>
<reference evidence="1" key="1">
    <citation type="journal article" date="2018" name="Int. J. Syst. Evol. Microbiol.">
        <title>Carboxylicivirga sediminis sp. nov., isolated from coastal sediment.</title>
        <authorList>
            <person name="Wang F.Q."/>
            <person name="Ren L.H."/>
            <person name="Zou R.J."/>
            <person name="Sun Y.Z."/>
            <person name="Liu X.J."/>
            <person name="Jiang F."/>
            <person name="Liu L.J."/>
        </authorList>
    </citation>
    <scope>NUCLEOTIDE SEQUENCE</scope>
    <source>
        <strain evidence="1">JR1</strain>
    </source>
</reference>
<proteinExistence type="predicted"/>
<organism evidence="1 2">
    <name type="scientific">Carboxylicivirga sediminis</name>
    <dbReference type="NCBI Taxonomy" id="2006564"/>
    <lineage>
        <taxon>Bacteria</taxon>
        <taxon>Pseudomonadati</taxon>
        <taxon>Bacteroidota</taxon>
        <taxon>Bacteroidia</taxon>
        <taxon>Marinilabiliales</taxon>
        <taxon>Marinilabiliaceae</taxon>
        <taxon>Carboxylicivirga</taxon>
    </lineage>
</organism>
<dbReference type="RefSeq" id="WP_212191771.1">
    <property type="nucleotide sequence ID" value="NZ_JAGTAR010000022.1"/>
</dbReference>
<name>A0A941IY85_9BACT</name>
<reference evidence="1" key="2">
    <citation type="submission" date="2021-04" db="EMBL/GenBank/DDBJ databases">
        <authorList>
            <person name="Zhang T."/>
            <person name="Zhang Y."/>
            <person name="Lu D."/>
            <person name="Zuo D."/>
            <person name="Du Z."/>
        </authorList>
    </citation>
    <scope>NUCLEOTIDE SEQUENCE</scope>
    <source>
        <strain evidence="1">JR1</strain>
    </source>
</reference>
<comment type="caution">
    <text evidence="1">The sequence shown here is derived from an EMBL/GenBank/DDBJ whole genome shotgun (WGS) entry which is preliminary data.</text>
</comment>
<dbReference type="AlphaFoldDB" id="A0A941IY85"/>
<accession>A0A941IY85</accession>
<protein>
    <submittedName>
        <fullName evidence="1">Uncharacterized protein</fullName>
    </submittedName>
</protein>
<keyword evidence="2" id="KW-1185">Reference proteome</keyword>
<dbReference type="Proteomes" id="UP000679220">
    <property type="component" value="Unassembled WGS sequence"/>
</dbReference>